<keyword evidence="4 8" id="KW-0274">FAD</keyword>
<dbReference type="InterPro" id="IPR006089">
    <property type="entry name" value="Acyl-CoA_DH_CS"/>
</dbReference>
<dbReference type="InterPro" id="IPR009100">
    <property type="entry name" value="AcylCoA_DH/oxidase_NM_dom_sf"/>
</dbReference>
<dbReference type="RefSeq" id="WP_289266676.1">
    <property type="nucleotide sequence ID" value="NZ_OX365700.1"/>
</dbReference>
<evidence type="ECO:0000313" key="13">
    <source>
        <dbReference type="Proteomes" id="UP001179121"/>
    </source>
</evidence>
<dbReference type="PANTHER" id="PTHR43884:SF12">
    <property type="entry name" value="ISOVALERYL-COA DEHYDROGENASE, MITOCHONDRIAL-RELATED"/>
    <property type="match status" value="1"/>
</dbReference>
<keyword evidence="3 8" id="KW-0285">Flavoprotein</keyword>
<evidence type="ECO:0000259" key="10">
    <source>
        <dbReference type="Pfam" id="PF02770"/>
    </source>
</evidence>
<feature type="domain" description="Acyl-CoA dehydrogenase/oxidase N-terminal" evidence="11">
    <location>
        <begin position="6"/>
        <end position="117"/>
    </location>
</feature>
<evidence type="ECO:0000259" key="11">
    <source>
        <dbReference type="Pfam" id="PF02771"/>
    </source>
</evidence>
<evidence type="ECO:0000256" key="1">
    <source>
        <dbReference type="ARBA" id="ARBA00001974"/>
    </source>
</evidence>
<reference evidence="12" key="1">
    <citation type="submission" date="2022-10" db="EMBL/GenBank/DDBJ databases">
        <authorList>
            <person name="Koch H."/>
        </authorList>
    </citation>
    <scope>NUCLEOTIDE SEQUENCE</scope>
    <source>
        <strain evidence="12">DNF</strain>
    </source>
</reference>
<protein>
    <recommendedName>
        <fullName evidence="7">Cyclohexane-1-carbonyl-CoA dehydrogenase</fullName>
        <ecNumber evidence="6">1.3.8.11</ecNumber>
    </recommendedName>
</protein>
<dbReference type="InterPro" id="IPR006091">
    <property type="entry name" value="Acyl-CoA_Oxase/DH_mid-dom"/>
</dbReference>
<dbReference type="Proteomes" id="UP001179121">
    <property type="component" value="Chromosome"/>
</dbReference>
<dbReference type="FunFam" id="2.40.110.10:FF:000009">
    <property type="entry name" value="Acyl-CoA dehydrogenase"/>
    <property type="match status" value="1"/>
</dbReference>
<feature type="domain" description="Acyl-CoA oxidase/dehydrogenase middle" evidence="10">
    <location>
        <begin position="122"/>
        <end position="217"/>
    </location>
</feature>
<evidence type="ECO:0000256" key="7">
    <source>
        <dbReference type="ARBA" id="ARBA00067292"/>
    </source>
</evidence>
<sequence>MDFELTDEQRLIRETARRFAEQEIAPVAGENDRAGRFPRELINRMAAMGFLGGPIPKEYGGSGLDYISHAILTEEVGRADSSLRTTLSVQVSLVALTILKWGTEEQKRRHLPDLCAGRMLGCFGLTEPNAGSDPASMETTAVKRGTAWVLDGTKTWISNGTVADLALVFARTGPGNGHDGIAAFLVDQGTPGLATRPITDKLGLRASDTGELIFNNCSVPETALLGAVGQGFKVAMSALDNGRYSVAAGCVGIIQGCLNACTEYAKTRRQFGRPIGSFQLVQDMIARMAVDLDAARLLVFRAGYLKNQGLPNTIETSIAKYFASEAAGRAATDAVQVFGAYGYSEETPVARYYRDAKVATIYEGTSQIQKLLIGSHVLGIRAFS</sequence>
<name>A0AA86MPH4_9BACT</name>
<evidence type="ECO:0000313" key="12">
    <source>
        <dbReference type="EMBL" id="CAI4029638.1"/>
    </source>
</evidence>
<evidence type="ECO:0000256" key="8">
    <source>
        <dbReference type="RuleBase" id="RU362125"/>
    </source>
</evidence>
<comment type="cofactor">
    <cofactor evidence="1 8">
        <name>FAD</name>
        <dbReference type="ChEBI" id="CHEBI:57692"/>
    </cofactor>
</comment>
<dbReference type="InterPro" id="IPR036250">
    <property type="entry name" value="AcylCo_DH-like_C"/>
</dbReference>
<dbReference type="FunFam" id="1.10.540.10:FF:000002">
    <property type="entry name" value="Acyl-CoA dehydrogenase FadE19"/>
    <property type="match status" value="1"/>
</dbReference>
<dbReference type="InterPro" id="IPR009075">
    <property type="entry name" value="AcylCo_DH/oxidase_C"/>
</dbReference>
<dbReference type="InterPro" id="IPR037069">
    <property type="entry name" value="AcylCoA_DH/ox_N_sf"/>
</dbReference>
<dbReference type="SUPFAM" id="SSF56645">
    <property type="entry name" value="Acyl-CoA dehydrogenase NM domain-like"/>
    <property type="match status" value="1"/>
</dbReference>
<dbReference type="PROSITE" id="PS00072">
    <property type="entry name" value="ACYL_COA_DH_1"/>
    <property type="match status" value="1"/>
</dbReference>
<dbReference type="Pfam" id="PF02770">
    <property type="entry name" value="Acyl-CoA_dh_M"/>
    <property type="match status" value="1"/>
</dbReference>
<evidence type="ECO:0000256" key="4">
    <source>
        <dbReference type="ARBA" id="ARBA00022827"/>
    </source>
</evidence>
<organism evidence="12 13">
    <name type="scientific">Nitrospira tepida</name>
    <dbReference type="NCBI Taxonomy" id="2973512"/>
    <lineage>
        <taxon>Bacteria</taxon>
        <taxon>Pseudomonadati</taxon>
        <taxon>Nitrospirota</taxon>
        <taxon>Nitrospiria</taxon>
        <taxon>Nitrospirales</taxon>
        <taxon>Nitrospiraceae</taxon>
        <taxon>Nitrospira</taxon>
    </lineage>
</organism>
<dbReference type="AlphaFoldDB" id="A0AA86MPH4"/>
<feature type="domain" description="Acyl-CoA dehydrogenase/oxidase C-terminal" evidence="9">
    <location>
        <begin position="229"/>
        <end position="377"/>
    </location>
</feature>
<comment type="similarity">
    <text evidence="2 8">Belongs to the acyl-CoA dehydrogenase family.</text>
</comment>
<dbReference type="SUPFAM" id="SSF47203">
    <property type="entry name" value="Acyl-CoA dehydrogenase C-terminal domain-like"/>
    <property type="match status" value="1"/>
</dbReference>
<dbReference type="GO" id="GO:0003995">
    <property type="term" value="F:acyl-CoA dehydrogenase activity"/>
    <property type="evidence" value="ECO:0007669"/>
    <property type="project" value="InterPro"/>
</dbReference>
<evidence type="ECO:0000256" key="6">
    <source>
        <dbReference type="ARBA" id="ARBA00066361"/>
    </source>
</evidence>
<dbReference type="FunFam" id="1.20.140.10:FF:000004">
    <property type="entry name" value="Acyl-CoA dehydrogenase FadE25"/>
    <property type="match status" value="1"/>
</dbReference>
<dbReference type="Gene3D" id="2.40.110.10">
    <property type="entry name" value="Butyryl-CoA Dehydrogenase, subunit A, domain 2"/>
    <property type="match status" value="1"/>
</dbReference>
<evidence type="ECO:0000256" key="2">
    <source>
        <dbReference type="ARBA" id="ARBA00009347"/>
    </source>
</evidence>
<accession>A0AA86MPH4</accession>
<dbReference type="Pfam" id="PF02771">
    <property type="entry name" value="Acyl-CoA_dh_N"/>
    <property type="match status" value="1"/>
</dbReference>
<gene>
    <name evidence="12" type="ORF">DNFV4_00056</name>
</gene>
<proteinExistence type="inferred from homology"/>
<dbReference type="InterPro" id="IPR013786">
    <property type="entry name" value="AcylCoA_DH/ox_N"/>
</dbReference>
<dbReference type="PIRSF" id="PIRSF016578">
    <property type="entry name" value="HsaA"/>
    <property type="match status" value="1"/>
</dbReference>
<dbReference type="PANTHER" id="PTHR43884">
    <property type="entry name" value="ACYL-COA DEHYDROGENASE"/>
    <property type="match status" value="1"/>
</dbReference>
<dbReference type="Pfam" id="PF00441">
    <property type="entry name" value="Acyl-CoA_dh_1"/>
    <property type="match status" value="1"/>
</dbReference>
<dbReference type="InterPro" id="IPR046373">
    <property type="entry name" value="Acyl-CoA_Oxase/DH_mid-dom_sf"/>
</dbReference>
<dbReference type="EMBL" id="OX365700">
    <property type="protein sequence ID" value="CAI4029638.1"/>
    <property type="molecule type" value="Genomic_DNA"/>
</dbReference>
<dbReference type="GO" id="GO:0050660">
    <property type="term" value="F:flavin adenine dinucleotide binding"/>
    <property type="evidence" value="ECO:0007669"/>
    <property type="project" value="InterPro"/>
</dbReference>
<dbReference type="Gene3D" id="1.20.140.10">
    <property type="entry name" value="Butyryl-CoA Dehydrogenase, subunit A, domain 3"/>
    <property type="match status" value="1"/>
</dbReference>
<dbReference type="KEGG" id="nti:DNFV4_00056"/>
<keyword evidence="5 8" id="KW-0560">Oxidoreductase</keyword>
<evidence type="ECO:0000259" key="9">
    <source>
        <dbReference type="Pfam" id="PF00441"/>
    </source>
</evidence>
<evidence type="ECO:0000256" key="5">
    <source>
        <dbReference type="ARBA" id="ARBA00023002"/>
    </source>
</evidence>
<evidence type="ECO:0000256" key="3">
    <source>
        <dbReference type="ARBA" id="ARBA00022630"/>
    </source>
</evidence>
<keyword evidence="13" id="KW-1185">Reference proteome</keyword>
<dbReference type="Gene3D" id="1.10.540.10">
    <property type="entry name" value="Acyl-CoA dehydrogenase/oxidase, N-terminal domain"/>
    <property type="match status" value="1"/>
</dbReference>
<dbReference type="EC" id="1.3.8.11" evidence="6"/>